<dbReference type="SMART" id="SM00829">
    <property type="entry name" value="PKS_ER"/>
    <property type="match status" value="1"/>
</dbReference>
<organism evidence="7">
    <name type="scientific">freshwater metagenome</name>
    <dbReference type="NCBI Taxonomy" id="449393"/>
    <lineage>
        <taxon>unclassified sequences</taxon>
        <taxon>metagenomes</taxon>
        <taxon>ecological metagenomes</taxon>
    </lineage>
</organism>
<dbReference type="Gene3D" id="3.90.180.10">
    <property type="entry name" value="Medium-chain alcohol dehydrogenases, catalytic domain"/>
    <property type="match status" value="1"/>
</dbReference>
<evidence type="ECO:0000259" key="6">
    <source>
        <dbReference type="SMART" id="SM00829"/>
    </source>
</evidence>
<dbReference type="SUPFAM" id="SSF51735">
    <property type="entry name" value="NAD(P)-binding Rossmann-fold domains"/>
    <property type="match status" value="1"/>
</dbReference>
<keyword evidence="3" id="KW-0479">Metal-binding</keyword>
<dbReference type="Gene3D" id="3.40.50.720">
    <property type="entry name" value="NAD(P)-binding Rossmann-like Domain"/>
    <property type="match status" value="1"/>
</dbReference>
<gene>
    <name evidence="7" type="ORF">UFOPK3554_00310</name>
</gene>
<dbReference type="PANTHER" id="PTHR43161:SF9">
    <property type="entry name" value="SORBITOL DEHYDROGENASE"/>
    <property type="match status" value="1"/>
</dbReference>
<comment type="similarity">
    <text evidence="2">Belongs to the zinc-containing alcohol dehydrogenase family.</text>
</comment>
<keyword evidence="4" id="KW-0862">Zinc</keyword>
<feature type="domain" description="Enoyl reductase (ER)" evidence="6">
    <location>
        <begin position="12"/>
        <end position="332"/>
    </location>
</feature>
<dbReference type="CDD" id="cd08232">
    <property type="entry name" value="idonate-5-DH"/>
    <property type="match status" value="1"/>
</dbReference>
<dbReference type="PANTHER" id="PTHR43161">
    <property type="entry name" value="SORBITOL DEHYDROGENASE"/>
    <property type="match status" value="1"/>
</dbReference>
<dbReference type="InterPro" id="IPR013149">
    <property type="entry name" value="ADH-like_C"/>
</dbReference>
<dbReference type="EMBL" id="CAFBSG010000003">
    <property type="protein sequence ID" value="CAB5239480.1"/>
    <property type="molecule type" value="Genomic_DNA"/>
</dbReference>
<proteinExistence type="inferred from homology"/>
<dbReference type="InterPro" id="IPR036291">
    <property type="entry name" value="NAD(P)-bd_dom_sf"/>
</dbReference>
<dbReference type="GO" id="GO:0046872">
    <property type="term" value="F:metal ion binding"/>
    <property type="evidence" value="ECO:0007669"/>
    <property type="project" value="UniProtKB-KW"/>
</dbReference>
<name>A0A6J7XQ33_9ZZZZ</name>
<comment type="cofactor">
    <cofactor evidence="1">
        <name>Zn(2+)</name>
        <dbReference type="ChEBI" id="CHEBI:29105"/>
    </cofactor>
</comment>
<accession>A0A6J7XQ33</accession>
<dbReference type="Pfam" id="PF08240">
    <property type="entry name" value="ADH_N"/>
    <property type="match status" value="1"/>
</dbReference>
<dbReference type="GO" id="GO:0016491">
    <property type="term" value="F:oxidoreductase activity"/>
    <property type="evidence" value="ECO:0007669"/>
    <property type="project" value="UniProtKB-KW"/>
</dbReference>
<dbReference type="InterPro" id="IPR013154">
    <property type="entry name" value="ADH-like_N"/>
</dbReference>
<dbReference type="InterPro" id="IPR020843">
    <property type="entry name" value="ER"/>
</dbReference>
<evidence type="ECO:0000256" key="3">
    <source>
        <dbReference type="ARBA" id="ARBA00022723"/>
    </source>
</evidence>
<dbReference type="InterPro" id="IPR011032">
    <property type="entry name" value="GroES-like_sf"/>
</dbReference>
<keyword evidence="5" id="KW-0560">Oxidoreductase</keyword>
<dbReference type="AlphaFoldDB" id="A0A6J7XQ33"/>
<evidence type="ECO:0000256" key="4">
    <source>
        <dbReference type="ARBA" id="ARBA00022833"/>
    </source>
</evidence>
<evidence type="ECO:0000256" key="1">
    <source>
        <dbReference type="ARBA" id="ARBA00001947"/>
    </source>
</evidence>
<evidence type="ECO:0000256" key="2">
    <source>
        <dbReference type="ARBA" id="ARBA00008072"/>
    </source>
</evidence>
<sequence>MRAFVINGKLDGSLIEIADPQPNADQVRIKIAYVGICGSDLHYYFDGANGAFVVKEPFIPGHELSGTIDLDPSGQYSPGTRVTLHPATFGDSARGIENQPHLWPQGKYLGSASTWPHTQGAMSQYFIAARSMIRELPETLDLRNAALAEPLGVAIHAINVAEGVQGKRILVSGSGPIGLLVIAAAKILGADSITATDILGSALLRAKNAGATSTIQIGKEEIPENEFDVVFECSAAPVAVSSALVSVRRAGIVVQVGMLGAGPQPIAIAPLVAKEVQLRGSFRFNDEITDAIEMLNENGWIASVITHEFAKEDVLQAFDVAKDSEQSGKVLVKMN</sequence>
<evidence type="ECO:0000256" key="5">
    <source>
        <dbReference type="ARBA" id="ARBA00023002"/>
    </source>
</evidence>
<protein>
    <submittedName>
        <fullName evidence="7">Unannotated protein</fullName>
    </submittedName>
</protein>
<evidence type="ECO:0000313" key="7">
    <source>
        <dbReference type="EMBL" id="CAB5239480.1"/>
    </source>
</evidence>
<dbReference type="SUPFAM" id="SSF50129">
    <property type="entry name" value="GroES-like"/>
    <property type="match status" value="1"/>
</dbReference>
<dbReference type="Pfam" id="PF00107">
    <property type="entry name" value="ADH_zinc_N"/>
    <property type="match status" value="1"/>
</dbReference>
<reference evidence="7" key="1">
    <citation type="submission" date="2020-05" db="EMBL/GenBank/DDBJ databases">
        <authorList>
            <person name="Chiriac C."/>
            <person name="Salcher M."/>
            <person name="Ghai R."/>
            <person name="Kavagutti S V."/>
        </authorList>
    </citation>
    <scope>NUCLEOTIDE SEQUENCE</scope>
</reference>